<gene>
    <name evidence="3" type="ordered locus">Sterm_3093</name>
</gene>
<keyword evidence="4" id="KW-1185">Reference proteome</keyword>
<protein>
    <submittedName>
        <fullName evidence="3">Glycosyl transferase group 1</fullName>
    </submittedName>
</protein>
<dbReference type="EMBL" id="CP001739">
    <property type="protein sequence ID" value="ACZ09935.1"/>
    <property type="molecule type" value="Genomic_DNA"/>
</dbReference>
<proteinExistence type="predicted"/>
<dbReference type="HOGENOM" id="CLU_009583_0_4_0"/>
<dbReference type="PANTHER" id="PTHR12526">
    <property type="entry name" value="GLYCOSYLTRANSFERASE"/>
    <property type="match status" value="1"/>
</dbReference>
<dbReference type="CAZy" id="GT4">
    <property type="family name" value="Glycosyltransferase Family 4"/>
</dbReference>
<name>D1APA1_SEBTE</name>
<feature type="domain" description="Glycosyl transferase family 1" evidence="1">
    <location>
        <begin position="181"/>
        <end position="330"/>
    </location>
</feature>
<organism evidence="3 4">
    <name type="scientific">Sebaldella termitidis (strain ATCC 33386 / NCTC 11300)</name>
    <dbReference type="NCBI Taxonomy" id="526218"/>
    <lineage>
        <taxon>Bacteria</taxon>
        <taxon>Fusobacteriati</taxon>
        <taxon>Fusobacteriota</taxon>
        <taxon>Fusobacteriia</taxon>
        <taxon>Fusobacteriales</taxon>
        <taxon>Leptotrichiaceae</taxon>
        <taxon>Sebaldella</taxon>
    </lineage>
</organism>
<dbReference type="KEGG" id="str:Sterm_3093"/>
<dbReference type="GO" id="GO:0016757">
    <property type="term" value="F:glycosyltransferase activity"/>
    <property type="evidence" value="ECO:0007669"/>
    <property type="project" value="InterPro"/>
</dbReference>
<evidence type="ECO:0000313" key="3">
    <source>
        <dbReference type="EMBL" id="ACZ09935.1"/>
    </source>
</evidence>
<dbReference type="RefSeq" id="WP_012862517.1">
    <property type="nucleotide sequence ID" value="NC_013517.1"/>
</dbReference>
<dbReference type="InterPro" id="IPR028098">
    <property type="entry name" value="Glyco_trans_4-like_N"/>
</dbReference>
<dbReference type="CDD" id="cd03811">
    <property type="entry name" value="GT4_GT28_WabH-like"/>
    <property type="match status" value="1"/>
</dbReference>
<dbReference type="Proteomes" id="UP000000845">
    <property type="component" value="Chromosome"/>
</dbReference>
<dbReference type="Pfam" id="PF13439">
    <property type="entry name" value="Glyco_transf_4"/>
    <property type="match status" value="1"/>
</dbReference>
<evidence type="ECO:0000259" key="2">
    <source>
        <dbReference type="Pfam" id="PF13439"/>
    </source>
</evidence>
<dbReference type="Gene3D" id="3.40.50.2000">
    <property type="entry name" value="Glycogen Phosphorylase B"/>
    <property type="match status" value="2"/>
</dbReference>
<dbReference type="SUPFAM" id="SSF53756">
    <property type="entry name" value="UDP-Glycosyltransferase/glycogen phosphorylase"/>
    <property type="match status" value="1"/>
</dbReference>
<dbReference type="InterPro" id="IPR001296">
    <property type="entry name" value="Glyco_trans_1"/>
</dbReference>
<feature type="domain" description="Glycosyltransferase subfamily 4-like N-terminal" evidence="2">
    <location>
        <begin position="13"/>
        <end position="165"/>
    </location>
</feature>
<evidence type="ECO:0000259" key="1">
    <source>
        <dbReference type="Pfam" id="PF00534"/>
    </source>
</evidence>
<dbReference type="eggNOG" id="COG0438">
    <property type="taxonomic scope" value="Bacteria"/>
</dbReference>
<dbReference type="PANTHER" id="PTHR12526:SF630">
    <property type="entry name" value="GLYCOSYLTRANSFERASE"/>
    <property type="match status" value="1"/>
</dbReference>
<keyword evidence="3" id="KW-0808">Transferase</keyword>
<sequence>MESICFFNKFKSWGGGEKWHYEAANFFQKNGYKISVICHGKGELLKRMKKNKNISSFKTTGRKYAYLNIFTVLRMVYFLKKNKIDTIIYNSFEDVRLGGFAAVLAGVKVQIFRSGMPKYIKEKKLQKFFQKYIDIIFTNSLESKEIIENNNPFLRGKIRILKNGIIFSETDTEEKILESIIVMGNSARFDYQKDQKTILQALKLLKDKNVKFKFLFAGDGELNSDLIKLRNQLGLEEVEFKGFMDNCDELYKNLDIFILSSIFEGSSNSLIEAMSFKDAVIVSDIQSNLEIIDNGRYGISFKVGSPEDLFEKLFDVINNKEKLLELKEKALEGVKKNYNYNVNMKNFENQLIEVHAKINGK</sequence>
<reference evidence="4" key="1">
    <citation type="submission" date="2009-09" db="EMBL/GenBank/DDBJ databases">
        <title>The complete chromosome of Sebaldella termitidis ATCC 33386.</title>
        <authorList>
            <consortium name="US DOE Joint Genome Institute (JGI-PGF)"/>
            <person name="Lucas S."/>
            <person name="Copeland A."/>
            <person name="Lapidus A."/>
            <person name="Glavina del Rio T."/>
            <person name="Dalin E."/>
            <person name="Tice H."/>
            <person name="Bruce D."/>
            <person name="Goodwin L."/>
            <person name="Pitluck S."/>
            <person name="Kyrpides N."/>
            <person name="Mavromatis K."/>
            <person name="Ivanova N."/>
            <person name="Mikhailova N."/>
            <person name="Sims D."/>
            <person name="Meincke L."/>
            <person name="Brettin T."/>
            <person name="Detter J.C."/>
            <person name="Han C."/>
            <person name="Larimer F."/>
            <person name="Land M."/>
            <person name="Hauser L."/>
            <person name="Markowitz V."/>
            <person name="Cheng J.F."/>
            <person name="Hugenholtz P."/>
            <person name="Woyke T."/>
            <person name="Wu D."/>
            <person name="Eisen J.A."/>
        </authorList>
    </citation>
    <scope>NUCLEOTIDE SEQUENCE [LARGE SCALE GENOMIC DNA]</scope>
    <source>
        <strain evidence="4">ATCC 33386 / NCTC 11300</strain>
    </source>
</reference>
<dbReference type="Pfam" id="PF00534">
    <property type="entry name" value="Glycos_transf_1"/>
    <property type="match status" value="1"/>
</dbReference>
<accession>D1APA1</accession>
<dbReference type="AlphaFoldDB" id="D1APA1"/>
<reference evidence="3 4" key="2">
    <citation type="journal article" date="2010" name="Stand. Genomic Sci.">
        <title>Complete genome sequence of Sebaldella termitidis type strain (NCTC 11300).</title>
        <authorList>
            <person name="Harmon-Smith M."/>
            <person name="Celia L."/>
            <person name="Chertkov O."/>
            <person name="Lapidus A."/>
            <person name="Copeland A."/>
            <person name="Glavina Del Rio T."/>
            <person name="Nolan M."/>
            <person name="Lucas S."/>
            <person name="Tice H."/>
            <person name="Cheng J.F."/>
            <person name="Han C."/>
            <person name="Detter J.C."/>
            <person name="Bruce D."/>
            <person name="Goodwin L."/>
            <person name="Pitluck S."/>
            <person name="Pati A."/>
            <person name="Liolios K."/>
            <person name="Ivanova N."/>
            <person name="Mavromatis K."/>
            <person name="Mikhailova N."/>
            <person name="Chen A."/>
            <person name="Palaniappan K."/>
            <person name="Land M."/>
            <person name="Hauser L."/>
            <person name="Chang Y.J."/>
            <person name="Jeffries C.D."/>
            <person name="Brettin T."/>
            <person name="Goker M."/>
            <person name="Beck B."/>
            <person name="Bristow J."/>
            <person name="Eisen J.A."/>
            <person name="Markowitz V."/>
            <person name="Hugenholtz P."/>
            <person name="Kyrpides N.C."/>
            <person name="Klenk H.P."/>
            <person name="Chen F."/>
        </authorList>
    </citation>
    <scope>NUCLEOTIDE SEQUENCE [LARGE SCALE GENOMIC DNA]</scope>
    <source>
        <strain evidence="4">ATCC 33386 / NCTC 11300</strain>
    </source>
</reference>
<dbReference type="STRING" id="526218.Sterm_3093"/>
<evidence type="ECO:0000313" key="4">
    <source>
        <dbReference type="Proteomes" id="UP000000845"/>
    </source>
</evidence>